<proteinExistence type="predicted"/>
<evidence type="ECO:0000313" key="2">
    <source>
        <dbReference type="EMBL" id="OKY93303.1"/>
    </source>
</evidence>
<evidence type="ECO:0000256" key="1">
    <source>
        <dbReference type="SAM" id="Phobius"/>
    </source>
</evidence>
<name>A0A1Q6F300_9BACT</name>
<keyword evidence="1" id="KW-0812">Transmembrane</keyword>
<protein>
    <submittedName>
        <fullName evidence="2">Uncharacterized protein</fullName>
    </submittedName>
</protein>
<feature type="transmembrane region" description="Helical" evidence="1">
    <location>
        <begin position="6"/>
        <end position="28"/>
    </location>
</feature>
<organism evidence="2 3">
    <name type="scientific">Alistipes putredinis</name>
    <dbReference type="NCBI Taxonomy" id="28117"/>
    <lineage>
        <taxon>Bacteria</taxon>
        <taxon>Pseudomonadati</taxon>
        <taxon>Bacteroidota</taxon>
        <taxon>Bacteroidia</taxon>
        <taxon>Bacteroidales</taxon>
        <taxon>Rikenellaceae</taxon>
        <taxon>Alistipes</taxon>
    </lineage>
</organism>
<keyword evidence="1" id="KW-1133">Transmembrane helix</keyword>
<dbReference type="AlphaFoldDB" id="A0A1Q6F300"/>
<gene>
    <name evidence="2" type="ORF">BHV66_09535</name>
</gene>
<keyword evidence="1" id="KW-0472">Membrane</keyword>
<dbReference type="EMBL" id="MNQH01000039">
    <property type="protein sequence ID" value="OKY93303.1"/>
    <property type="molecule type" value="Genomic_DNA"/>
</dbReference>
<dbReference type="Proteomes" id="UP000187417">
    <property type="component" value="Unassembled WGS sequence"/>
</dbReference>
<comment type="caution">
    <text evidence="2">The sequence shown here is derived from an EMBL/GenBank/DDBJ whole genome shotgun (WGS) entry which is preliminary data.</text>
</comment>
<sequence>MDLYFVILGILFFIFGLLQIILFFKLWAMTNNVKKIAQGNDSPHVDWQLRACVLTGDMDRAKKLIIEDFVEKVRLHVIQHGPSDYIGTIKQECRARFKAIGKQMPEAIEKLQNGANVIQLIP</sequence>
<evidence type="ECO:0000313" key="3">
    <source>
        <dbReference type="Proteomes" id="UP000187417"/>
    </source>
</evidence>
<accession>A0A1Q6F300</accession>
<dbReference type="RefSeq" id="WP_227088714.1">
    <property type="nucleotide sequence ID" value="NZ_BAAFLA010000008.1"/>
</dbReference>
<dbReference type="STRING" id="28117.BHV66_09535"/>
<reference evidence="2 3" key="1">
    <citation type="journal article" date="2016" name="Nat. Biotechnol.">
        <title>Measurement of bacterial replication rates in microbial communities.</title>
        <authorList>
            <person name="Brown C.T."/>
            <person name="Olm M.R."/>
            <person name="Thomas B.C."/>
            <person name="Banfield J.F."/>
        </authorList>
    </citation>
    <scope>NUCLEOTIDE SEQUENCE [LARGE SCALE GENOMIC DNA]</scope>
    <source>
        <strain evidence="2">CAG:67_53_122</strain>
    </source>
</reference>